<dbReference type="Gramene" id="TRITD5Bv1G246590.1">
    <property type="protein sequence ID" value="TRITD5Bv1G246590.1"/>
    <property type="gene ID" value="TRITD5Bv1G246590"/>
</dbReference>
<protein>
    <submittedName>
        <fullName evidence="1">Uncharacterized protein</fullName>
    </submittedName>
</protein>
<evidence type="ECO:0000313" key="2">
    <source>
        <dbReference type="Proteomes" id="UP000324705"/>
    </source>
</evidence>
<reference evidence="1 2" key="1">
    <citation type="submission" date="2017-09" db="EMBL/GenBank/DDBJ databases">
        <authorList>
            <consortium name="International Durum Wheat Genome Sequencing Consortium (IDWGSC)"/>
            <person name="Milanesi L."/>
        </authorList>
    </citation>
    <scope>NUCLEOTIDE SEQUENCE [LARGE SCALE GENOMIC DNA]</scope>
    <source>
        <strain evidence="2">cv. Svevo</strain>
    </source>
</reference>
<dbReference type="InterPro" id="IPR012871">
    <property type="entry name" value="DUF1668_ORYSA"/>
</dbReference>
<dbReference type="Proteomes" id="UP000324705">
    <property type="component" value="Chromosome 5B"/>
</dbReference>
<dbReference type="EMBL" id="LT934120">
    <property type="protein sequence ID" value="VAI40268.1"/>
    <property type="molecule type" value="Genomic_DNA"/>
</dbReference>
<evidence type="ECO:0000313" key="1">
    <source>
        <dbReference type="EMBL" id="VAI40268.1"/>
    </source>
</evidence>
<name>A0A9R1AU61_TRITD</name>
<dbReference type="OMA" id="SEERWSW"/>
<dbReference type="PANTHER" id="PTHR33085">
    <property type="entry name" value="OS12G0113100 PROTEIN-RELATED"/>
    <property type="match status" value="1"/>
</dbReference>
<accession>A0A9R1AU61</accession>
<sequence length="450" mass="49967">MSAWRSFLSRSHPLLSRLRPARSHASHLPSVRANSQLIGSRRYASNGDLHAEVNRQHPAAQETRKGHLYVVLDDHRDSYGIHKLDMDGDDDQDGGRLSSPRRFPVLPALSVARATLSEWAKFTAVGSSIVAIGRKPEGFSEDDGRVLIYDTKTAQMVVSPQLPQGLEYGYQAAMAVGQRLYFLESVSGLHSLHRDEVHPGGEYKYMYNGALHCLTVDPHVDAGGSGNKSWSWSADDRLLGVPFHANTITAHAVHAPPGLSVAADHDIYVSALVDTVMPKGVTFSFSTASGKWTRRGYWQLPVVGHAHYDDQLDAWLGLHAGEGSINSPRLIDGYLCAGNIASAPPEWKVGTEKLFHREEDMAAGWRHFDAKLVPMALGLGGNEYCLMERLRPEGDVKETLGDGDKWRLRLTTFRVERSPDGEPMVTARRPAHCYKISRYNKYFDAQAFWM</sequence>
<gene>
    <name evidence="1" type="ORF">TRITD_5Bv1G246590</name>
</gene>
<keyword evidence="2" id="KW-1185">Reference proteome</keyword>
<dbReference type="AlphaFoldDB" id="A0A9R1AU61"/>
<proteinExistence type="predicted"/>
<dbReference type="Pfam" id="PF07893">
    <property type="entry name" value="DUF1668"/>
    <property type="match status" value="1"/>
</dbReference>
<dbReference type="PANTHER" id="PTHR33085:SF89">
    <property type="entry name" value="DUF1618 DOMAIN-CONTAINING PROTEIN"/>
    <property type="match status" value="1"/>
</dbReference>
<organism evidence="1 2">
    <name type="scientific">Triticum turgidum subsp. durum</name>
    <name type="common">Durum wheat</name>
    <name type="synonym">Triticum durum</name>
    <dbReference type="NCBI Taxonomy" id="4567"/>
    <lineage>
        <taxon>Eukaryota</taxon>
        <taxon>Viridiplantae</taxon>
        <taxon>Streptophyta</taxon>
        <taxon>Embryophyta</taxon>
        <taxon>Tracheophyta</taxon>
        <taxon>Spermatophyta</taxon>
        <taxon>Magnoliopsida</taxon>
        <taxon>Liliopsida</taxon>
        <taxon>Poales</taxon>
        <taxon>Poaceae</taxon>
        <taxon>BOP clade</taxon>
        <taxon>Pooideae</taxon>
        <taxon>Triticodae</taxon>
        <taxon>Triticeae</taxon>
        <taxon>Triticinae</taxon>
        <taxon>Triticum</taxon>
    </lineage>
</organism>